<gene>
    <name evidence="2" type="ORF">Q8814_04260</name>
</gene>
<accession>A0ABU7JND6</accession>
<reference evidence="2 3" key="1">
    <citation type="submission" date="2023-08" db="EMBL/GenBank/DDBJ databases">
        <authorList>
            <person name="Girao M."/>
            <person name="Carvalho M.F."/>
        </authorList>
    </citation>
    <scope>NUCLEOTIDE SEQUENCE [LARGE SCALE GENOMIC DNA]</scope>
    <source>
        <strain evidence="2 3">CC-R104</strain>
    </source>
</reference>
<protein>
    <submittedName>
        <fullName evidence="2">Uncharacterized protein</fullName>
    </submittedName>
</protein>
<organism evidence="2 3">
    <name type="scientific">Rhodococcus chondri</name>
    <dbReference type="NCBI Taxonomy" id="3065941"/>
    <lineage>
        <taxon>Bacteria</taxon>
        <taxon>Bacillati</taxon>
        <taxon>Actinomycetota</taxon>
        <taxon>Actinomycetes</taxon>
        <taxon>Mycobacteriales</taxon>
        <taxon>Nocardiaceae</taxon>
        <taxon>Rhodococcus</taxon>
    </lineage>
</organism>
<dbReference type="RefSeq" id="WP_330150768.1">
    <property type="nucleotide sequence ID" value="NZ_JAUZMZ010000013.1"/>
</dbReference>
<keyword evidence="1" id="KW-1133">Transmembrane helix</keyword>
<feature type="transmembrane region" description="Helical" evidence="1">
    <location>
        <begin position="165"/>
        <end position="185"/>
    </location>
</feature>
<dbReference type="EMBL" id="JAUZMZ010000013">
    <property type="protein sequence ID" value="MEE2031330.1"/>
    <property type="molecule type" value="Genomic_DNA"/>
</dbReference>
<proteinExistence type="predicted"/>
<dbReference type="Proteomes" id="UP001331936">
    <property type="component" value="Unassembled WGS sequence"/>
</dbReference>
<keyword evidence="1" id="KW-0472">Membrane</keyword>
<evidence type="ECO:0000313" key="2">
    <source>
        <dbReference type="EMBL" id="MEE2031330.1"/>
    </source>
</evidence>
<keyword evidence="3" id="KW-1185">Reference proteome</keyword>
<evidence type="ECO:0000313" key="3">
    <source>
        <dbReference type="Proteomes" id="UP001331936"/>
    </source>
</evidence>
<sequence>MNINGGSNYSGSNYPESGIPGRMHVRLSVAQRYGEEDDAPLSDWGRDRILEVGEAIPEVCALHGLPEVRRYSAAVSSMKNRMSSGVCAGDRRLFGDLADPRHPGGRRKEFPTYTMGVEWPLCARCARIATIATIVAVSGMGLGIAMFLCPLLWAFWSGASLDEYPALPILMLVAFPVMFVGSQAVPFKQSWVGLEFPIDGSFLLVPDAHPNFVRAVQGLRAEAGRNTSPGLPDPPRHRHE</sequence>
<keyword evidence="1" id="KW-0812">Transmembrane</keyword>
<feature type="transmembrane region" description="Helical" evidence="1">
    <location>
        <begin position="128"/>
        <end position="153"/>
    </location>
</feature>
<comment type="caution">
    <text evidence="2">The sequence shown here is derived from an EMBL/GenBank/DDBJ whole genome shotgun (WGS) entry which is preliminary data.</text>
</comment>
<name>A0ABU7JND6_9NOCA</name>
<evidence type="ECO:0000256" key="1">
    <source>
        <dbReference type="SAM" id="Phobius"/>
    </source>
</evidence>